<keyword evidence="1" id="KW-0646">Protease inhibitor</keyword>
<sequence>MLRAALFVLVFVTLTVCFSHAYGGHKWRKMLEDRDNVDETKLSSHKMTCWKNEEYVDCGPEPKCEISCYNRFNPPKCALHHRALCNFPRCLCKNGFVRDDQRNCIPSQECPKYRKHKAILFGKSSL</sequence>
<keyword evidence="4" id="KW-0732">Signal</keyword>
<protein>
    <submittedName>
        <fullName evidence="7">TIL domain-containing protein</fullName>
    </submittedName>
</protein>
<evidence type="ECO:0000313" key="6">
    <source>
        <dbReference type="Proteomes" id="UP000887566"/>
    </source>
</evidence>
<dbReference type="InterPro" id="IPR051368">
    <property type="entry name" value="SerProtInhib-TIL_Domain"/>
</dbReference>
<feature type="signal peptide" evidence="4">
    <location>
        <begin position="1"/>
        <end position="21"/>
    </location>
</feature>
<keyword evidence="3" id="KW-1015">Disulfide bond</keyword>
<dbReference type="AlphaFoldDB" id="A0A914UHI6"/>
<keyword evidence="2" id="KW-0722">Serine protease inhibitor</keyword>
<evidence type="ECO:0000256" key="3">
    <source>
        <dbReference type="ARBA" id="ARBA00023157"/>
    </source>
</evidence>
<dbReference type="InterPro" id="IPR036084">
    <property type="entry name" value="Ser_inhib-like_sf"/>
</dbReference>
<evidence type="ECO:0000313" key="7">
    <source>
        <dbReference type="WBParaSite" id="PSAMB.scaffold10212size4264.g33134.t1"/>
    </source>
</evidence>
<reference evidence="7" key="1">
    <citation type="submission" date="2022-11" db="UniProtKB">
        <authorList>
            <consortium name="WormBaseParasite"/>
        </authorList>
    </citation>
    <scope>IDENTIFICATION</scope>
</reference>
<dbReference type="Gene3D" id="2.10.25.10">
    <property type="entry name" value="Laminin"/>
    <property type="match status" value="1"/>
</dbReference>
<dbReference type="Pfam" id="PF01826">
    <property type="entry name" value="TIL"/>
    <property type="match status" value="1"/>
</dbReference>
<dbReference type="SUPFAM" id="SSF57567">
    <property type="entry name" value="Serine protease inhibitors"/>
    <property type="match status" value="1"/>
</dbReference>
<dbReference type="Proteomes" id="UP000887566">
    <property type="component" value="Unplaced"/>
</dbReference>
<organism evidence="6 7">
    <name type="scientific">Plectus sambesii</name>
    <dbReference type="NCBI Taxonomy" id="2011161"/>
    <lineage>
        <taxon>Eukaryota</taxon>
        <taxon>Metazoa</taxon>
        <taxon>Ecdysozoa</taxon>
        <taxon>Nematoda</taxon>
        <taxon>Chromadorea</taxon>
        <taxon>Plectida</taxon>
        <taxon>Plectina</taxon>
        <taxon>Plectoidea</taxon>
        <taxon>Plectidae</taxon>
        <taxon>Plectus</taxon>
    </lineage>
</organism>
<dbReference type="PANTHER" id="PTHR23259">
    <property type="entry name" value="RIDDLE"/>
    <property type="match status" value="1"/>
</dbReference>
<dbReference type="PANTHER" id="PTHR23259:SF81">
    <property type="entry name" value="TIL DOMAIN-CONTAINING PROTEIN"/>
    <property type="match status" value="1"/>
</dbReference>
<feature type="domain" description="TIL" evidence="5">
    <location>
        <begin position="49"/>
        <end position="110"/>
    </location>
</feature>
<proteinExistence type="predicted"/>
<dbReference type="InterPro" id="IPR002919">
    <property type="entry name" value="TIL_dom"/>
</dbReference>
<feature type="chain" id="PRO_5036804593" evidence="4">
    <location>
        <begin position="22"/>
        <end position="126"/>
    </location>
</feature>
<name>A0A914UHI6_9BILA</name>
<keyword evidence="6" id="KW-1185">Reference proteome</keyword>
<dbReference type="CDD" id="cd19941">
    <property type="entry name" value="TIL"/>
    <property type="match status" value="1"/>
</dbReference>
<dbReference type="WBParaSite" id="PSAMB.scaffold10212size4264.g33134.t1">
    <property type="protein sequence ID" value="PSAMB.scaffold10212size4264.g33134.t1"/>
    <property type="gene ID" value="PSAMB.scaffold10212size4264.g33134"/>
</dbReference>
<evidence type="ECO:0000256" key="4">
    <source>
        <dbReference type="SAM" id="SignalP"/>
    </source>
</evidence>
<evidence type="ECO:0000256" key="2">
    <source>
        <dbReference type="ARBA" id="ARBA00022900"/>
    </source>
</evidence>
<evidence type="ECO:0000259" key="5">
    <source>
        <dbReference type="Pfam" id="PF01826"/>
    </source>
</evidence>
<evidence type="ECO:0000256" key="1">
    <source>
        <dbReference type="ARBA" id="ARBA00022690"/>
    </source>
</evidence>
<accession>A0A914UHI6</accession>
<dbReference type="GO" id="GO:0004867">
    <property type="term" value="F:serine-type endopeptidase inhibitor activity"/>
    <property type="evidence" value="ECO:0007669"/>
    <property type="project" value="UniProtKB-KW"/>
</dbReference>